<dbReference type="GO" id="GO:1990904">
    <property type="term" value="C:ribonucleoprotein complex"/>
    <property type="evidence" value="ECO:0007669"/>
    <property type="project" value="UniProtKB-UniRule"/>
</dbReference>
<dbReference type="SUPFAM" id="SSF54211">
    <property type="entry name" value="Ribosomal protein S5 domain 2-like"/>
    <property type="match status" value="1"/>
</dbReference>
<dbReference type="GO" id="GO:0005737">
    <property type="term" value="C:cytoplasm"/>
    <property type="evidence" value="ECO:0007669"/>
    <property type="project" value="UniProtKB-ARBA"/>
</dbReference>
<dbReference type="PANTHER" id="PTHR48277">
    <property type="entry name" value="MITOCHONDRIAL RIBOSOMAL PROTEIN S5"/>
    <property type="match status" value="1"/>
</dbReference>
<evidence type="ECO:0000256" key="1">
    <source>
        <dbReference type="ARBA" id="ARBA00008945"/>
    </source>
</evidence>
<protein>
    <recommendedName>
        <fullName evidence="7">S5 DRBM domain-containing protein</fullName>
    </recommendedName>
</protein>
<evidence type="ECO:0000256" key="4">
    <source>
        <dbReference type="PROSITE-ProRule" id="PRU00268"/>
    </source>
</evidence>
<dbReference type="Gene3D" id="3.30.230.10">
    <property type="match status" value="1"/>
</dbReference>
<feature type="domain" description="S5 DRBM" evidence="7">
    <location>
        <begin position="71"/>
        <end position="134"/>
    </location>
</feature>
<dbReference type="FunFam" id="3.30.230.10:FF:000002">
    <property type="entry name" value="30S ribosomal protein S5"/>
    <property type="match status" value="1"/>
</dbReference>
<evidence type="ECO:0000256" key="2">
    <source>
        <dbReference type="ARBA" id="ARBA00022980"/>
    </source>
</evidence>
<accession>A0AAW1NVL5</accession>
<dbReference type="InterPro" id="IPR013810">
    <property type="entry name" value="Ribosomal_uS5_N"/>
</dbReference>
<evidence type="ECO:0000256" key="3">
    <source>
        <dbReference type="ARBA" id="ARBA00023274"/>
    </source>
</evidence>
<reference evidence="8 9" key="1">
    <citation type="journal article" date="2024" name="Nat. Commun.">
        <title>Phylogenomics reveals the evolutionary origins of lichenization in chlorophyte algae.</title>
        <authorList>
            <person name="Puginier C."/>
            <person name="Libourel C."/>
            <person name="Otte J."/>
            <person name="Skaloud P."/>
            <person name="Haon M."/>
            <person name="Grisel S."/>
            <person name="Petersen M."/>
            <person name="Berrin J.G."/>
            <person name="Delaux P.M."/>
            <person name="Dal Grande F."/>
            <person name="Keller J."/>
        </authorList>
    </citation>
    <scope>NUCLEOTIDE SEQUENCE [LARGE SCALE GENOMIC DNA]</scope>
    <source>
        <strain evidence="8 9">SAG 2036</strain>
    </source>
</reference>
<dbReference type="AlphaFoldDB" id="A0AAW1NVL5"/>
<dbReference type="InterPro" id="IPR005324">
    <property type="entry name" value="Ribosomal_uS5_C"/>
</dbReference>
<keyword evidence="2 4" id="KW-0689">Ribosomal protein</keyword>
<dbReference type="Proteomes" id="UP001465755">
    <property type="component" value="Unassembled WGS sequence"/>
</dbReference>
<dbReference type="InterPro" id="IPR014721">
    <property type="entry name" value="Ribsml_uS5_D2-typ_fold_subgr"/>
</dbReference>
<evidence type="ECO:0000256" key="5">
    <source>
        <dbReference type="RuleBase" id="RU003823"/>
    </source>
</evidence>
<dbReference type="InterPro" id="IPR020568">
    <property type="entry name" value="Ribosomal_Su5_D2-typ_SF"/>
</dbReference>
<sequence>MVQQRPLSAQATEENAVPSTSQPAFVTTFQSANEKKRALMLSQLATGELAPYGREGEARHQERVEEWMSDFMSQVINIRGVSKGMRTGGIRRFSAVVVAGNRQGVLGMGTGKASELAAAVSKANMRALKNLFTVPRYNDATTWQARTAKYGKAKVITYPRSSGSGIMAAPMLSAICDLAGIRDIGVKVHGTRNAINIVKAFIIALESQNKFQK</sequence>
<dbReference type="PANTHER" id="PTHR48277:SF1">
    <property type="entry name" value="MITOCHONDRIAL RIBOSOMAL PROTEIN S5"/>
    <property type="match status" value="1"/>
</dbReference>
<evidence type="ECO:0000313" key="8">
    <source>
        <dbReference type="EMBL" id="KAK9800317.1"/>
    </source>
</evidence>
<dbReference type="GO" id="GO:0005840">
    <property type="term" value="C:ribosome"/>
    <property type="evidence" value="ECO:0007669"/>
    <property type="project" value="UniProtKB-KW"/>
</dbReference>
<organism evidence="8 9">
    <name type="scientific">Symbiochloris irregularis</name>
    <dbReference type="NCBI Taxonomy" id="706552"/>
    <lineage>
        <taxon>Eukaryota</taxon>
        <taxon>Viridiplantae</taxon>
        <taxon>Chlorophyta</taxon>
        <taxon>core chlorophytes</taxon>
        <taxon>Trebouxiophyceae</taxon>
        <taxon>Trebouxiales</taxon>
        <taxon>Trebouxiaceae</taxon>
        <taxon>Symbiochloris</taxon>
    </lineage>
</organism>
<dbReference type="Gene3D" id="3.30.160.20">
    <property type="match status" value="1"/>
</dbReference>
<comment type="similarity">
    <text evidence="1 5">Belongs to the universal ribosomal protein uS5 family.</text>
</comment>
<dbReference type="Pfam" id="PF03719">
    <property type="entry name" value="Ribosomal_S5_C"/>
    <property type="match status" value="1"/>
</dbReference>
<gene>
    <name evidence="8" type="ORF">WJX73_000972</name>
</gene>
<evidence type="ECO:0000313" key="9">
    <source>
        <dbReference type="Proteomes" id="UP001465755"/>
    </source>
</evidence>
<proteinExistence type="inferred from homology"/>
<evidence type="ECO:0000259" key="7">
    <source>
        <dbReference type="PROSITE" id="PS50881"/>
    </source>
</evidence>
<dbReference type="EMBL" id="JALJOQ010000082">
    <property type="protein sequence ID" value="KAK9800317.1"/>
    <property type="molecule type" value="Genomic_DNA"/>
</dbReference>
<evidence type="ECO:0000256" key="6">
    <source>
        <dbReference type="SAM" id="MobiDB-lite"/>
    </source>
</evidence>
<comment type="caution">
    <text evidence="8">The sequence shown here is derived from an EMBL/GenBank/DDBJ whole genome shotgun (WGS) entry which is preliminary data.</text>
</comment>
<dbReference type="SUPFAM" id="SSF54768">
    <property type="entry name" value="dsRNA-binding domain-like"/>
    <property type="match status" value="1"/>
</dbReference>
<dbReference type="GO" id="GO:0003723">
    <property type="term" value="F:RNA binding"/>
    <property type="evidence" value="ECO:0007669"/>
    <property type="project" value="InterPro"/>
</dbReference>
<keyword evidence="9" id="KW-1185">Reference proteome</keyword>
<feature type="region of interest" description="Disordered" evidence="6">
    <location>
        <begin position="1"/>
        <end position="21"/>
    </location>
</feature>
<dbReference type="GO" id="GO:0003735">
    <property type="term" value="F:structural constituent of ribosome"/>
    <property type="evidence" value="ECO:0007669"/>
    <property type="project" value="UniProtKB-UniRule"/>
</dbReference>
<name>A0AAW1NVL5_9CHLO</name>
<dbReference type="PROSITE" id="PS50881">
    <property type="entry name" value="S5_DSRBD"/>
    <property type="match status" value="1"/>
</dbReference>
<dbReference type="InterPro" id="IPR000851">
    <property type="entry name" value="Ribosomal_uS5"/>
</dbReference>
<dbReference type="GO" id="GO:0006412">
    <property type="term" value="P:translation"/>
    <property type="evidence" value="ECO:0007669"/>
    <property type="project" value="InterPro"/>
</dbReference>
<dbReference type="Pfam" id="PF00333">
    <property type="entry name" value="Ribosomal_S5"/>
    <property type="match status" value="1"/>
</dbReference>
<keyword evidence="3 4" id="KW-0687">Ribonucleoprotein</keyword>